<feature type="region of interest" description="Disordered" evidence="1">
    <location>
        <begin position="1"/>
        <end position="111"/>
    </location>
</feature>
<dbReference type="EMBL" id="NEXE01000046">
    <property type="protein sequence ID" value="PSN90816.1"/>
    <property type="molecule type" value="Genomic_DNA"/>
</dbReference>
<proteinExistence type="predicted"/>
<comment type="caution">
    <text evidence="2">The sequence shown here is derived from an EMBL/GenBank/DDBJ whole genome shotgun (WGS) entry which is preliminary data.</text>
</comment>
<gene>
    <name evidence="2" type="ORF">B9Q03_05965</name>
</gene>
<dbReference type="AlphaFoldDB" id="A0A2R6AWS4"/>
<evidence type="ECO:0000313" key="3">
    <source>
        <dbReference type="Proteomes" id="UP000240322"/>
    </source>
</evidence>
<feature type="compositionally biased region" description="Polar residues" evidence="1">
    <location>
        <begin position="61"/>
        <end position="71"/>
    </location>
</feature>
<feature type="compositionally biased region" description="Basic and acidic residues" evidence="1">
    <location>
        <begin position="47"/>
        <end position="57"/>
    </location>
</feature>
<evidence type="ECO:0000256" key="1">
    <source>
        <dbReference type="SAM" id="MobiDB-lite"/>
    </source>
</evidence>
<reference evidence="2 3" key="1">
    <citation type="submission" date="2017-04" db="EMBL/GenBank/DDBJ databases">
        <title>Novel microbial lineages endemic to geothermal iron-oxide mats fill important gaps in the evolutionary history of Archaea.</title>
        <authorList>
            <person name="Jay Z.J."/>
            <person name="Beam J.P."/>
            <person name="Dlakic M."/>
            <person name="Rusch D.B."/>
            <person name="Kozubal M.A."/>
            <person name="Inskeep W.P."/>
        </authorList>
    </citation>
    <scope>NUCLEOTIDE SEQUENCE [LARGE SCALE GENOMIC DNA]</scope>
    <source>
        <strain evidence="2">OSP_D</strain>
    </source>
</reference>
<name>A0A2R6AWS4_9ARCH</name>
<dbReference type="Proteomes" id="UP000240322">
    <property type="component" value="Unassembled WGS sequence"/>
</dbReference>
<feature type="compositionally biased region" description="Basic residues" evidence="1">
    <location>
        <begin position="1"/>
        <end position="10"/>
    </location>
</feature>
<feature type="compositionally biased region" description="Basic and acidic residues" evidence="1">
    <location>
        <begin position="75"/>
        <end position="84"/>
    </location>
</feature>
<protein>
    <submittedName>
        <fullName evidence="2">Uncharacterized protein</fullName>
    </submittedName>
</protein>
<evidence type="ECO:0000313" key="2">
    <source>
        <dbReference type="EMBL" id="PSN90816.1"/>
    </source>
</evidence>
<accession>A0A2R6AWS4</accession>
<organism evidence="2 3">
    <name type="scientific">Candidatus Marsarchaeota G2 archaeon OSP_D</name>
    <dbReference type="NCBI Taxonomy" id="1978157"/>
    <lineage>
        <taxon>Archaea</taxon>
        <taxon>Candidatus Marsarchaeota</taxon>
        <taxon>Candidatus Marsarchaeota group 2</taxon>
    </lineage>
</organism>
<sequence length="111" mass="11870">MEKTAKKLLKKPGPTWGPVQAETQSSEDEKTRSQAEEAAEGGGGGKPDQRVHIEPQPKEGGSTNRAGSSELQLEVAHKTNDKPRLSRRRGSQAFGSKKGGKVGVPLTGIRR</sequence>